<dbReference type="GO" id="GO:0003729">
    <property type="term" value="F:mRNA binding"/>
    <property type="evidence" value="ECO:0007669"/>
    <property type="project" value="TreeGrafter"/>
</dbReference>
<evidence type="ECO:0000256" key="2">
    <source>
        <dbReference type="PROSITE-ProRule" id="PRU00176"/>
    </source>
</evidence>
<evidence type="ECO:0000256" key="1">
    <source>
        <dbReference type="ARBA" id="ARBA00022884"/>
    </source>
</evidence>
<dbReference type="InterPro" id="IPR012677">
    <property type="entry name" value="Nucleotide-bd_a/b_plait_sf"/>
</dbReference>
<dbReference type="SUPFAM" id="SSF54928">
    <property type="entry name" value="RNA-binding domain, RBD"/>
    <property type="match status" value="2"/>
</dbReference>
<dbReference type="InParanoid" id="A0A1Y1XZY8"/>
<reference evidence="5 6" key="1">
    <citation type="submission" date="2016-07" db="EMBL/GenBank/DDBJ databases">
        <title>Pervasive Adenine N6-methylation of Active Genes in Fungi.</title>
        <authorList>
            <consortium name="DOE Joint Genome Institute"/>
            <person name="Mondo S.J."/>
            <person name="Dannebaum R.O."/>
            <person name="Kuo R.C."/>
            <person name="Labutti K."/>
            <person name="Haridas S."/>
            <person name="Kuo A."/>
            <person name="Salamov A."/>
            <person name="Ahrendt S.R."/>
            <person name="Lipzen A."/>
            <person name="Sullivan W."/>
            <person name="Andreopoulos W.B."/>
            <person name="Clum A."/>
            <person name="Lindquist E."/>
            <person name="Daum C."/>
            <person name="Ramamoorthy G.K."/>
            <person name="Gryganskyi A."/>
            <person name="Culley D."/>
            <person name="Magnuson J.K."/>
            <person name="James T.Y."/>
            <person name="O'Malley M.A."/>
            <person name="Stajich J.E."/>
            <person name="Spatafora J.W."/>
            <person name="Visel A."/>
            <person name="Grigoriev I.V."/>
        </authorList>
    </citation>
    <scope>NUCLEOTIDE SEQUENCE [LARGE SCALE GENOMIC DNA]</scope>
    <source>
        <strain evidence="5 6">CBS 931.73</strain>
    </source>
</reference>
<dbReference type="PANTHER" id="PTHR48025">
    <property type="entry name" value="OS02G0815200 PROTEIN"/>
    <property type="match status" value="1"/>
</dbReference>
<dbReference type="InterPro" id="IPR000504">
    <property type="entry name" value="RRM_dom"/>
</dbReference>
<feature type="compositionally biased region" description="Basic residues" evidence="3">
    <location>
        <begin position="108"/>
        <end position="120"/>
    </location>
</feature>
<dbReference type="GO" id="GO:0005634">
    <property type="term" value="C:nucleus"/>
    <property type="evidence" value="ECO:0007669"/>
    <property type="project" value="TreeGrafter"/>
</dbReference>
<dbReference type="FunCoup" id="A0A1Y1XZY8">
    <property type="interactions" value="31"/>
</dbReference>
<evidence type="ECO:0000256" key="3">
    <source>
        <dbReference type="SAM" id="MobiDB-lite"/>
    </source>
</evidence>
<evidence type="ECO:0000313" key="5">
    <source>
        <dbReference type="EMBL" id="ORX91036.1"/>
    </source>
</evidence>
<feature type="region of interest" description="Disordered" evidence="3">
    <location>
        <begin position="214"/>
        <end position="245"/>
    </location>
</feature>
<dbReference type="STRING" id="1314790.A0A1Y1XZY8"/>
<gene>
    <name evidence="5" type="ORF">K493DRAFT_229056</name>
</gene>
<keyword evidence="6" id="KW-1185">Reference proteome</keyword>
<dbReference type="InterPro" id="IPR050502">
    <property type="entry name" value="Euk_RNA-bind_prot"/>
</dbReference>
<accession>A0A1Y1XZY8</accession>
<dbReference type="PROSITE" id="PS50102">
    <property type="entry name" value="RRM"/>
    <property type="match status" value="2"/>
</dbReference>
<dbReference type="InterPro" id="IPR035979">
    <property type="entry name" value="RBD_domain_sf"/>
</dbReference>
<proteinExistence type="predicted"/>
<feature type="compositionally biased region" description="Polar residues" evidence="3">
    <location>
        <begin position="232"/>
        <end position="245"/>
    </location>
</feature>
<evidence type="ECO:0000313" key="6">
    <source>
        <dbReference type="Proteomes" id="UP000193498"/>
    </source>
</evidence>
<dbReference type="CDD" id="cd00590">
    <property type="entry name" value="RRM_SF"/>
    <property type="match status" value="1"/>
</dbReference>
<feature type="domain" description="RRM" evidence="4">
    <location>
        <begin position="10"/>
        <end position="86"/>
    </location>
</feature>
<keyword evidence="1 2" id="KW-0694">RNA-binding</keyword>
<evidence type="ECO:0000259" key="4">
    <source>
        <dbReference type="PROSITE" id="PS50102"/>
    </source>
</evidence>
<name>A0A1Y1XZY8_9FUNG</name>
<feature type="non-terminal residue" evidence="5">
    <location>
        <position position="1"/>
    </location>
</feature>
<protein>
    <recommendedName>
        <fullName evidence="4">RRM domain-containing protein</fullName>
    </recommendedName>
</protein>
<dbReference type="EMBL" id="MCFE01000346">
    <property type="protein sequence ID" value="ORX91036.1"/>
    <property type="molecule type" value="Genomic_DNA"/>
</dbReference>
<dbReference type="Pfam" id="PF00076">
    <property type="entry name" value="RRM_1"/>
    <property type="match status" value="2"/>
</dbReference>
<dbReference type="PANTHER" id="PTHR48025:SF1">
    <property type="entry name" value="RRM DOMAIN-CONTAINING PROTEIN"/>
    <property type="match status" value="1"/>
</dbReference>
<dbReference type="SMART" id="SM00360">
    <property type="entry name" value="RRM"/>
    <property type="match status" value="2"/>
</dbReference>
<dbReference type="OrthoDB" id="439808at2759"/>
<sequence length="245" mass="27246">IRLATEEVGCKVFVGNLSFQTTEEGLKSFFAVAGKVLKTSVITRGTRSLGYGFGFYESEKEAEEAVKQLGKKELGDRVINVEEVSQANTEVLDYNQTTNDSYHDRYRGRGRRRGSTRGRRFGSDRGGLASQPHLRKPSKTTVFVSNLTYSYGNVELQNLFQGYKIVSSHVAYMKSDRSEGFGLVEFADEAEQQCALANNANMHIDEHDISVKVARSETHSESTNNDEDNQLHLESSNLAPPSSSE</sequence>
<feature type="region of interest" description="Disordered" evidence="3">
    <location>
        <begin position="99"/>
        <end position="134"/>
    </location>
</feature>
<comment type="caution">
    <text evidence="5">The sequence shown here is derived from an EMBL/GenBank/DDBJ whole genome shotgun (WGS) entry which is preliminary data.</text>
</comment>
<dbReference type="Proteomes" id="UP000193498">
    <property type="component" value="Unassembled WGS sequence"/>
</dbReference>
<dbReference type="Gene3D" id="3.30.70.330">
    <property type="match status" value="2"/>
</dbReference>
<dbReference type="AlphaFoldDB" id="A0A1Y1XZY8"/>
<feature type="domain" description="RRM" evidence="4">
    <location>
        <begin position="140"/>
        <end position="216"/>
    </location>
</feature>
<organism evidence="5 6">
    <name type="scientific">Basidiobolus meristosporus CBS 931.73</name>
    <dbReference type="NCBI Taxonomy" id="1314790"/>
    <lineage>
        <taxon>Eukaryota</taxon>
        <taxon>Fungi</taxon>
        <taxon>Fungi incertae sedis</taxon>
        <taxon>Zoopagomycota</taxon>
        <taxon>Entomophthoromycotina</taxon>
        <taxon>Basidiobolomycetes</taxon>
        <taxon>Basidiobolales</taxon>
        <taxon>Basidiobolaceae</taxon>
        <taxon>Basidiobolus</taxon>
    </lineage>
</organism>